<dbReference type="EMBL" id="QUSF01001896">
    <property type="protein sequence ID" value="RLV63811.1"/>
    <property type="molecule type" value="Genomic_DNA"/>
</dbReference>
<gene>
    <name evidence="2" type="ORF">DV515_00017890</name>
</gene>
<evidence type="ECO:0000256" key="1">
    <source>
        <dbReference type="SAM" id="MobiDB-lite"/>
    </source>
</evidence>
<protein>
    <submittedName>
        <fullName evidence="2">Uncharacterized protein</fullName>
    </submittedName>
</protein>
<feature type="region of interest" description="Disordered" evidence="1">
    <location>
        <begin position="345"/>
        <end position="393"/>
    </location>
</feature>
<dbReference type="AlphaFoldDB" id="A0A3L8Q900"/>
<keyword evidence="3" id="KW-1185">Reference proteome</keyword>
<organism evidence="2 3">
    <name type="scientific">Chloebia gouldiae</name>
    <name type="common">Gouldian finch</name>
    <name type="synonym">Erythrura gouldiae</name>
    <dbReference type="NCBI Taxonomy" id="44316"/>
    <lineage>
        <taxon>Eukaryota</taxon>
        <taxon>Metazoa</taxon>
        <taxon>Chordata</taxon>
        <taxon>Craniata</taxon>
        <taxon>Vertebrata</taxon>
        <taxon>Euteleostomi</taxon>
        <taxon>Archelosauria</taxon>
        <taxon>Archosauria</taxon>
        <taxon>Dinosauria</taxon>
        <taxon>Saurischia</taxon>
        <taxon>Theropoda</taxon>
        <taxon>Coelurosauria</taxon>
        <taxon>Aves</taxon>
        <taxon>Neognathae</taxon>
        <taxon>Neoaves</taxon>
        <taxon>Telluraves</taxon>
        <taxon>Australaves</taxon>
        <taxon>Passeriformes</taxon>
        <taxon>Passeroidea</taxon>
        <taxon>Passeridae</taxon>
        <taxon>Chloebia</taxon>
    </lineage>
</organism>
<reference evidence="2 3" key="1">
    <citation type="journal article" date="2018" name="Proc. R. Soc. B">
        <title>A non-coding region near Follistatin controls head colour polymorphism in the Gouldian finch.</title>
        <authorList>
            <person name="Toomey M.B."/>
            <person name="Marques C.I."/>
            <person name="Andrade P."/>
            <person name="Araujo P.M."/>
            <person name="Sabatino S."/>
            <person name="Gazda M.A."/>
            <person name="Afonso S."/>
            <person name="Lopes R.J."/>
            <person name="Corbo J.C."/>
            <person name="Carneiro M."/>
        </authorList>
    </citation>
    <scope>NUCLEOTIDE SEQUENCE [LARGE SCALE GENOMIC DNA]</scope>
    <source>
        <strain evidence="2">Red01</strain>
        <tissue evidence="2">Muscle</tissue>
    </source>
</reference>
<evidence type="ECO:0000313" key="3">
    <source>
        <dbReference type="Proteomes" id="UP000276834"/>
    </source>
</evidence>
<evidence type="ECO:0000313" key="2">
    <source>
        <dbReference type="EMBL" id="RLV63811.1"/>
    </source>
</evidence>
<name>A0A3L8Q900_CHLGU</name>
<comment type="caution">
    <text evidence="2">The sequence shown here is derived from an EMBL/GenBank/DDBJ whole genome shotgun (WGS) entry which is preliminary data.</text>
</comment>
<sequence>MSMPTTISCFWSRKKAGKKVGFRDNVHAHDHQTREQRWDLGKMEQEKAAGKKVGFRDNVHGHHHQLLLEQEKRWDLRKMSMATTISCFWSRKKEVGIRDNVYAHHHQLLLETGEVGFRENIHVRNHQLLLEQETGVGFRENGAGKGRWDLGTMSMATTISCFWSRKKDKGTEVGFRENVHGHHHQKREQSRKRQVGFRDNVHGHHHQLLLEQEKRWDLGTMSMATTIRQGNRAASGAGKKVGFRDNVHGHDHQLLLEQEKRWDLGKMSMATTISCFWSRKKVASGAGKKVGFRDNVHGHHHQLLLEQETEWDLGIMEQEKAGAKTSRVGFRDQSDTSRLGSLQLQGTHEQPGEANPDSPAGSSVLCSQLPNSSTTAQPLQSFQAHPRPPPGLAVHLQQNLLHHAPDLARMAREGLGVDDLCRGKTQGKGSPGMGVPAHLGGHGGLHAAKLLDGPVDVVPAARDDAQEQLHLHRVEAKVTNHPHAPVPHPHLHPHSTAALSSSLPWHSLRPLPLLLSFVPNPT</sequence>
<feature type="compositionally biased region" description="Polar residues" evidence="1">
    <location>
        <begin position="360"/>
        <end position="383"/>
    </location>
</feature>
<dbReference type="Proteomes" id="UP000276834">
    <property type="component" value="Unassembled WGS sequence"/>
</dbReference>
<accession>A0A3L8Q900</accession>
<proteinExistence type="predicted"/>